<reference evidence="2 3" key="1">
    <citation type="journal article" date="2023" name="Microb. Genom.">
        <title>Mesoterricola silvestris gen. nov., sp. nov., Mesoterricola sediminis sp. nov., Geothrix oryzae sp. nov., Geothrix edaphica sp. nov., Geothrix rubra sp. nov., and Geothrix limicola sp. nov., six novel members of Acidobacteriota isolated from soils.</title>
        <authorList>
            <person name="Weisberg A.J."/>
            <person name="Pearce E."/>
            <person name="Kramer C.G."/>
            <person name="Chang J.H."/>
            <person name="Clarke C.R."/>
        </authorList>
    </citation>
    <scope>NUCLEOTIDE SEQUENCE [LARGE SCALE GENOMIC DNA]</scope>
    <source>
        <strain evidence="2 3">ID09-01A</strain>
    </source>
</reference>
<comment type="caution">
    <text evidence="2">The sequence shown here is derived from an EMBL/GenBank/DDBJ whole genome shotgun (WGS) entry which is preliminary data.</text>
</comment>
<dbReference type="Proteomes" id="UP001271274">
    <property type="component" value="Unassembled WGS sequence"/>
</dbReference>
<evidence type="ECO:0000313" key="2">
    <source>
        <dbReference type="EMBL" id="MDX3701150.1"/>
    </source>
</evidence>
<proteinExistence type="predicted"/>
<feature type="region of interest" description="Disordered" evidence="1">
    <location>
        <begin position="1"/>
        <end position="26"/>
    </location>
</feature>
<accession>A0ABU4NI83</accession>
<evidence type="ECO:0000256" key="1">
    <source>
        <dbReference type="SAM" id="MobiDB-lite"/>
    </source>
</evidence>
<feature type="compositionally biased region" description="Basic residues" evidence="1">
    <location>
        <begin position="10"/>
        <end position="26"/>
    </location>
</feature>
<organism evidence="2 3">
    <name type="scientific">Streptomyces europaeiscabiei</name>
    <dbReference type="NCBI Taxonomy" id="146819"/>
    <lineage>
        <taxon>Bacteria</taxon>
        <taxon>Bacillati</taxon>
        <taxon>Actinomycetota</taxon>
        <taxon>Actinomycetes</taxon>
        <taxon>Kitasatosporales</taxon>
        <taxon>Streptomycetaceae</taxon>
        <taxon>Streptomyces</taxon>
    </lineage>
</organism>
<gene>
    <name evidence="2" type="ORF">PV662_15530</name>
</gene>
<protein>
    <recommendedName>
        <fullName evidence="4">Transposase</fullName>
    </recommendedName>
</protein>
<name>A0ABU4NI83_9ACTN</name>
<sequence>MSRCGNRTTVRPHRARTRQSSRIKEG</sequence>
<evidence type="ECO:0008006" key="4">
    <source>
        <dbReference type="Google" id="ProtNLM"/>
    </source>
</evidence>
<dbReference type="RefSeq" id="WP_234360643.1">
    <property type="nucleotide sequence ID" value="NZ_JARAYT010000003.1"/>
</dbReference>
<evidence type="ECO:0000313" key="3">
    <source>
        <dbReference type="Proteomes" id="UP001271274"/>
    </source>
</evidence>
<dbReference type="EMBL" id="JARAYU010000004">
    <property type="protein sequence ID" value="MDX3701150.1"/>
    <property type="molecule type" value="Genomic_DNA"/>
</dbReference>
<keyword evidence="3" id="KW-1185">Reference proteome</keyword>